<dbReference type="GO" id="GO:0003697">
    <property type="term" value="F:single-stranded DNA binding"/>
    <property type="evidence" value="ECO:0007669"/>
    <property type="project" value="TreeGrafter"/>
</dbReference>
<dbReference type="AlphaFoldDB" id="A0AAV5GDZ9"/>
<protein>
    <recommendedName>
        <fullName evidence="1">Aprataxin C2HE/C2H2/C2HC zinc finger domain-containing protein</fullName>
    </recommendedName>
</protein>
<evidence type="ECO:0000259" key="1">
    <source>
        <dbReference type="Pfam" id="PF16278"/>
    </source>
</evidence>
<dbReference type="Pfam" id="PF16278">
    <property type="entry name" value="zf-C2HE"/>
    <property type="match status" value="1"/>
</dbReference>
<dbReference type="GO" id="GO:0000012">
    <property type="term" value="P:single strand break repair"/>
    <property type="evidence" value="ECO:0007669"/>
    <property type="project" value="TreeGrafter"/>
</dbReference>
<dbReference type="Gene3D" id="3.30.428.10">
    <property type="entry name" value="HIT-like"/>
    <property type="match status" value="1"/>
</dbReference>
<dbReference type="InterPro" id="IPR032566">
    <property type="entry name" value="Znf-C2HE"/>
</dbReference>
<reference evidence="2 3" key="1">
    <citation type="submission" date="2021-12" db="EMBL/GenBank/DDBJ databases">
        <title>High titer production of polyol ester of fatty acids by Rhodotorula paludigena BS15 towards product separation-free biomass refinery.</title>
        <authorList>
            <person name="Mano J."/>
            <person name="Ono H."/>
            <person name="Tanaka T."/>
            <person name="Naito K."/>
            <person name="Sushida H."/>
            <person name="Ike M."/>
            <person name="Tokuyasu K."/>
            <person name="Kitaoka M."/>
        </authorList>
    </citation>
    <scope>NUCLEOTIDE SEQUENCE [LARGE SCALE GENOMIC DNA]</scope>
    <source>
        <strain evidence="2 3">BS15</strain>
    </source>
</reference>
<dbReference type="GO" id="GO:0003725">
    <property type="term" value="F:double-stranded RNA binding"/>
    <property type="evidence" value="ECO:0007669"/>
    <property type="project" value="TreeGrafter"/>
</dbReference>
<keyword evidence="3" id="KW-1185">Reference proteome</keyword>
<comment type="caution">
    <text evidence="2">The sequence shown here is derived from an EMBL/GenBank/DDBJ whole genome shotgun (WGS) entry which is preliminary data.</text>
</comment>
<dbReference type="PANTHER" id="PTHR12486:SF4">
    <property type="entry name" value="APRATAXIN"/>
    <property type="match status" value="1"/>
</dbReference>
<dbReference type="PANTHER" id="PTHR12486">
    <property type="entry name" value="APRATAXIN-RELATED"/>
    <property type="match status" value="1"/>
</dbReference>
<sequence>MSWANVLENYARHKRPERELPDGVWVASDERTLTIFDGYEKAKYHMLVMPRDPFRLSSGATVPSSHLTNLRALLKSPHALEVLQALRQAGEEVSDMIRDEMHKSEGWTWDVRMGFHAVESMRHVHLHVISSDMISPKLKNKKHWNSFHPTLGYFLHIGDVINDVEGGSLELDSTKSYEALLKCDLVSHYPPHRTFATIPKLKEHLEAEFEREGVGYCGLGWSKARRSRG</sequence>
<dbReference type="Pfam" id="PF11969">
    <property type="entry name" value="DcpS_C"/>
    <property type="match status" value="1"/>
</dbReference>
<organism evidence="2 3">
    <name type="scientific">Rhodotorula paludigena</name>
    <dbReference type="NCBI Taxonomy" id="86838"/>
    <lineage>
        <taxon>Eukaryota</taxon>
        <taxon>Fungi</taxon>
        <taxon>Dikarya</taxon>
        <taxon>Basidiomycota</taxon>
        <taxon>Pucciniomycotina</taxon>
        <taxon>Microbotryomycetes</taxon>
        <taxon>Sporidiobolales</taxon>
        <taxon>Sporidiobolaceae</taxon>
        <taxon>Rhodotorula</taxon>
    </lineage>
</organism>
<feature type="domain" description="Aprataxin C2HE/C2H2/C2HC zinc finger" evidence="1">
    <location>
        <begin position="150"/>
        <end position="210"/>
    </location>
</feature>
<dbReference type="SUPFAM" id="SSF54197">
    <property type="entry name" value="HIT-like"/>
    <property type="match status" value="1"/>
</dbReference>
<dbReference type="EMBL" id="BQKY01000007">
    <property type="protein sequence ID" value="GJN90591.1"/>
    <property type="molecule type" value="Genomic_DNA"/>
</dbReference>
<dbReference type="GO" id="GO:1990165">
    <property type="term" value="F:single-strand break-containing DNA binding"/>
    <property type="evidence" value="ECO:0007669"/>
    <property type="project" value="TreeGrafter"/>
</dbReference>
<dbReference type="GO" id="GO:0005634">
    <property type="term" value="C:nucleus"/>
    <property type="evidence" value="ECO:0007669"/>
    <property type="project" value="TreeGrafter"/>
</dbReference>
<name>A0AAV5GDZ9_9BASI</name>
<evidence type="ECO:0000313" key="3">
    <source>
        <dbReference type="Proteomes" id="UP001342314"/>
    </source>
</evidence>
<accession>A0AAV5GDZ9</accession>
<dbReference type="GO" id="GO:0030983">
    <property type="term" value="F:mismatched DNA binding"/>
    <property type="evidence" value="ECO:0007669"/>
    <property type="project" value="TreeGrafter"/>
</dbReference>
<dbReference type="GO" id="GO:0033699">
    <property type="term" value="F:DNA 5'-adenosine monophosphate hydrolase activity"/>
    <property type="evidence" value="ECO:0007669"/>
    <property type="project" value="TreeGrafter"/>
</dbReference>
<gene>
    <name evidence="2" type="ORF">Rhopal_003603-T1</name>
</gene>
<dbReference type="Proteomes" id="UP001342314">
    <property type="component" value="Unassembled WGS sequence"/>
</dbReference>
<evidence type="ECO:0000313" key="2">
    <source>
        <dbReference type="EMBL" id="GJN90591.1"/>
    </source>
</evidence>
<proteinExistence type="predicted"/>
<dbReference type="InterPro" id="IPR036265">
    <property type="entry name" value="HIT-like_sf"/>
</dbReference>